<feature type="compositionally biased region" description="Polar residues" evidence="1">
    <location>
        <begin position="52"/>
        <end position="71"/>
    </location>
</feature>
<dbReference type="Proteomes" id="UP000510650">
    <property type="component" value="Chromosome"/>
</dbReference>
<proteinExistence type="predicted"/>
<evidence type="ECO:0000256" key="2">
    <source>
        <dbReference type="SAM" id="SignalP"/>
    </source>
</evidence>
<protein>
    <submittedName>
        <fullName evidence="3">Copper-binding protein</fullName>
    </submittedName>
</protein>
<dbReference type="RefSeq" id="WP_181219839.1">
    <property type="nucleotide sequence ID" value="NZ_CP055538.1"/>
</dbReference>
<gene>
    <name evidence="3" type="ORF">HV183_06385</name>
</gene>
<dbReference type="EMBL" id="CP055538">
    <property type="protein sequence ID" value="QLO16339.1"/>
    <property type="molecule type" value="Genomic_DNA"/>
</dbReference>
<organism evidence="3 4">
    <name type="scientific">Citrobacter freundii</name>
    <dbReference type="NCBI Taxonomy" id="546"/>
    <lineage>
        <taxon>Bacteria</taxon>
        <taxon>Pseudomonadati</taxon>
        <taxon>Pseudomonadota</taxon>
        <taxon>Gammaproteobacteria</taxon>
        <taxon>Enterobacterales</taxon>
        <taxon>Enterobacteriaceae</taxon>
        <taxon>Citrobacter</taxon>
        <taxon>Citrobacter freundii complex</taxon>
    </lineage>
</organism>
<evidence type="ECO:0000313" key="4">
    <source>
        <dbReference type="Proteomes" id="UP000510650"/>
    </source>
</evidence>
<reference evidence="4" key="1">
    <citation type="submission" date="2020-06" db="EMBL/GenBank/DDBJ databases">
        <title>REHAB project genomes.</title>
        <authorList>
            <person name="Shaw L.P."/>
        </authorList>
    </citation>
    <scope>NUCLEOTIDE SEQUENCE [LARGE SCALE GENOMIC DNA]</scope>
    <source>
        <strain evidence="4">RHBSTW-00398</strain>
    </source>
</reference>
<keyword evidence="2" id="KW-0732">Signal</keyword>
<feature type="chain" id="PRO_5041915349" evidence="2">
    <location>
        <begin position="21"/>
        <end position="108"/>
    </location>
</feature>
<evidence type="ECO:0000313" key="3">
    <source>
        <dbReference type="EMBL" id="QLO16339.1"/>
    </source>
</evidence>
<feature type="region of interest" description="Disordered" evidence="1">
    <location>
        <begin position="89"/>
        <end position="108"/>
    </location>
</feature>
<feature type="signal peptide" evidence="2">
    <location>
        <begin position="1"/>
        <end position="20"/>
    </location>
</feature>
<sequence>MNKMSSFFAIAFFISAGVNAAESVDTHQQAAMAHDMMNNSDASAHQKMVQAHQMQVRNSQSTKAVAPSFSQMDKHEKAMVVHESMNNGHAFSHQQQAEKHRQQIPAQG</sequence>
<evidence type="ECO:0000256" key="1">
    <source>
        <dbReference type="SAM" id="MobiDB-lite"/>
    </source>
</evidence>
<feature type="region of interest" description="Disordered" evidence="1">
    <location>
        <begin position="41"/>
        <end position="74"/>
    </location>
</feature>
<accession>A0AAE7GZ05</accession>
<name>A0AAE7GZ05_CITFR</name>
<dbReference type="AlphaFoldDB" id="A0AAE7GZ05"/>